<dbReference type="RefSeq" id="WP_121066119.1">
    <property type="nucleotide sequence ID" value="NZ_RBIQ01000008.1"/>
</dbReference>
<keyword evidence="1" id="KW-1133">Transmembrane helix</keyword>
<sequence>MAFLKRLGYFVFGLSLGIVCLTFFFKKKSDETGTSLSFCYLPNCRTLKDIRSKPLHYSEEISTLFLNKELDSTDIATFLINGDVDFGNSDTKSNPCKTYLIEGELHGKEATLTVKNCKDKAQISKIEY</sequence>
<dbReference type="Proteomes" id="UP000269412">
    <property type="component" value="Unassembled WGS sequence"/>
</dbReference>
<keyword evidence="3" id="KW-1185">Reference proteome</keyword>
<dbReference type="OrthoDB" id="1466970at2"/>
<reference evidence="2 3" key="1">
    <citation type="submission" date="2018-10" db="EMBL/GenBank/DDBJ databases">
        <title>Genomic Encyclopedia of Archaeal and Bacterial Type Strains, Phase II (KMG-II): from individual species to whole genera.</title>
        <authorList>
            <person name="Goeker M."/>
        </authorList>
    </citation>
    <scope>NUCLEOTIDE SEQUENCE [LARGE SCALE GENOMIC DNA]</scope>
    <source>
        <strain evidence="2 3">DSM 25230</strain>
    </source>
</reference>
<dbReference type="AlphaFoldDB" id="A0A495E7L6"/>
<evidence type="ECO:0000313" key="2">
    <source>
        <dbReference type="EMBL" id="RKR12914.1"/>
    </source>
</evidence>
<evidence type="ECO:0000313" key="3">
    <source>
        <dbReference type="Proteomes" id="UP000269412"/>
    </source>
</evidence>
<evidence type="ECO:0000256" key="1">
    <source>
        <dbReference type="SAM" id="Phobius"/>
    </source>
</evidence>
<keyword evidence="1" id="KW-0472">Membrane</keyword>
<gene>
    <name evidence="2" type="ORF">CLV91_1626</name>
</gene>
<name>A0A495E7L6_9FLAO</name>
<protein>
    <recommendedName>
        <fullName evidence="4">DUF4258 domain-containing protein</fullName>
    </recommendedName>
</protein>
<proteinExistence type="predicted"/>
<feature type="transmembrane region" description="Helical" evidence="1">
    <location>
        <begin position="6"/>
        <end position="25"/>
    </location>
</feature>
<keyword evidence="1" id="KW-0812">Transmembrane</keyword>
<dbReference type="EMBL" id="RBIQ01000008">
    <property type="protein sequence ID" value="RKR12914.1"/>
    <property type="molecule type" value="Genomic_DNA"/>
</dbReference>
<evidence type="ECO:0008006" key="4">
    <source>
        <dbReference type="Google" id="ProtNLM"/>
    </source>
</evidence>
<organism evidence="2 3">
    <name type="scientific">Maribacter vaceletii</name>
    <dbReference type="NCBI Taxonomy" id="1206816"/>
    <lineage>
        <taxon>Bacteria</taxon>
        <taxon>Pseudomonadati</taxon>
        <taxon>Bacteroidota</taxon>
        <taxon>Flavobacteriia</taxon>
        <taxon>Flavobacteriales</taxon>
        <taxon>Flavobacteriaceae</taxon>
        <taxon>Maribacter</taxon>
    </lineage>
</organism>
<comment type="caution">
    <text evidence="2">The sequence shown here is derived from an EMBL/GenBank/DDBJ whole genome shotgun (WGS) entry which is preliminary data.</text>
</comment>
<accession>A0A495E7L6</accession>